<gene>
    <name evidence="2" type="ORF">RM446_05545</name>
</gene>
<accession>A0ABU2KQL5</accession>
<evidence type="ECO:0000313" key="3">
    <source>
        <dbReference type="Proteomes" id="UP001183226"/>
    </source>
</evidence>
<comment type="caution">
    <text evidence="2">The sequence shown here is derived from an EMBL/GenBank/DDBJ whole genome shotgun (WGS) entry which is preliminary data.</text>
</comment>
<sequence>MSEDRLSSPSPGPSAAAERGPAVLARRIRGRVLAVPGVSGLSAGPFGATATPAPGGRIEGVAVRGGGVEVGVVVSLGRPIPDTATGVHEAVRAAVRGGGGRVHVSVEDAVEDGNVREGGGEAG</sequence>
<feature type="region of interest" description="Disordered" evidence="1">
    <location>
        <begin position="1"/>
        <end position="21"/>
    </location>
</feature>
<evidence type="ECO:0008006" key="4">
    <source>
        <dbReference type="Google" id="ProtNLM"/>
    </source>
</evidence>
<evidence type="ECO:0000256" key="1">
    <source>
        <dbReference type="SAM" id="MobiDB-lite"/>
    </source>
</evidence>
<dbReference type="RefSeq" id="WP_311544024.1">
    <property type="nucleotide sequence ID" value="NZ_JAVREK010000004.1"/>
</dbReference>
<dbReference type="EMBL" id="JAVREK010000004">
    <property type="protein sequence ID" value="MDT0301576.1"/>
    <property type="molecule type" value="Genomic_DNA"/>
</dbReference>
<keyword evidence="3" id="KW-1185">Reference proteome</keyword>
<dbReference type="Proteomes" id="UP001183226">
    <property type="component" value="Unassembled WGS sequence"/>
</dbReference>
<proteinExistence type="predicted"/>
<organism evidence="2 3">
    <name type="scientific">Streptomonospora wellingtoniae</name>
    <dbReference type="NCBI Taxonomy" id="3075544"/>
    <lineage>
        <taxon>Bacteria</taxon>
        <taxon>Bacillati</taxon>
        <taxon>Actinomycetota</taxon>
        <taxon>Actinomycetes</taxon>
        <taxon>Streptosporangiales</taxon>
        <taxon>Nocardiopsidaceae</taxon>
        <taxon>Streptomonospora</taxon>
    </lineage>
</organism>
<name>A0ABU2KQL5_9ACTN</name>
<reference evidence="3" key="1">
    <citation type="submission" date="2023-07" db="EMBL/GenBank/DDBJ databases">
        <title>30 novel species of actinomycetes from the DSMZ collection.</title>
        <authorList>
            <person name="Nouioui I."/>
        </authorList>
    </citation>
    <scope>NUCLEOTIDE SEQUENCE [LARGE SCALE GENOMIC DNA]</scope>
    <source>
        <strain evidence="3">DSM 45055</strain>
    </source>
</reference>
<protein>
    <recommendedName>
        <fullName evidence="4">Asp23/Gls24 family envelope stress response protein</fullName>
    </recommendedName>
</protein>
<feature type="compositionally biased region" description="Low complexity" evidence="1">
    <location>
        <begin position="7"/>
        <end position="21"/>
    </location>
</feature>
<evidence type="ECO:0000313" key="2">
    <source>
        <dbReference type="EMBL" id="MDT0301576.1"/>
    </source>
</evidence>